<keyword evidence="1" id="KW-0812">Transmembrane</keyword>
<feature type="transmembrane region" description="Helical" evidence="1">
    <location>
        <begin position="206"/>
        <end position="226"/>
    </location>
</feature>
<feature type="transmembrane region" description="Helical" evidence="1">
    <location>
        <begin position="333"/>
        <end position="357"/>
    </location>
</feature>
<feature type="transmembrane region" description="Helical" evidence="1">
    <location>
        <begin position="238"/>
        <end position="256"/>
    </location>
</feature>
<keyword evidence="3" id="KW-1185">Reference proteome</keyword>
<sequence>MASSYSSPSKPLPPQNSFQAGFFQGLRDVFTPPAAVSHMAFLGLVKCAAMQGFLEVYRVFDPTYCHPDCLLRLVAETEPEHFKAHRYWSTLSYGSCPDLKKMVLNQFNKAAQIELKAWKSFLALSFLCSCFVIFSQFARTGDKFKYSLSLLACNLVACHFTMAIIFMYIHFQNDLSWLIGNMQHHSDITQFTEKSNASVVDTLPNGFFACYLLNVAWLIIGFNYLSPKFTLLREWASAKFNIALFMVSGLISAFMLKDDHPHFHAVATEEMKDAVPFSFEYRAYNHVFVHHVDGDSFGSSFIFDPMFSKAFTLLAYVHSDVFGLTSATSAPHYAVIFVFDILQSFTVMAILIAMFTWSAKMVKVLNTDSGTSAKAGALVWCGASAAFWLFANGFVMKPKLGAGDEL</sequence>
<feature type="transmembrane region" description="Helical" evidence="1">
    <location>
        <begin position="117"/>
        <end position="138"/>
    </location>
</feature>
<dbReference type="OrthoDB" id="10351544at2759"/>
<reference evidence="3" key="1">
    <citation type="journal article" date="2023" name="Commun. Biol.">
        <title>Genome analysis of Parmales, the sister group of diatoms, reveals the evolutionary specialization of diatoms from phago-mixotrophs to photoautotrophs.</title>
        <authorList>
            <person name="Ban H."/>
            <person name="Sato S."/>
            <person name="Yoshikawa S."/>
            <person name="Yamada K."/>
            <person name="Nakamura Y."/>
            <person name="Ichinomiya M."/>
            <person name="Sato N."/>
            <person name="Blanc-Mathieu R."/>
            <person name="Endo H."/>
            <person name="Kuwata A."/>
            <person name="Ogata H."/>
        </authorList>
    </citation>
    <scope>NUCLEOTIDE SEQUENCE [LARGE SCALE GENOMIC DNA]</scope>
</reference>
<feature type="transmembrane region" description="Helical" evidence="1">
    <location>
        <begin position="377"/>
        <end position="396"/>
    </location>
</feature>
<gene>
    <name evidence="2" type="ORF">TrCOL_g10778</name>
</gene>
<feature type="transmembrane region" description="Helical" evidence="1">
    <location>
        <begin position="150"/>
        <end position="171"/>
    </location>
</feature>
<evidence type="ECO:0000313" key="2">
    <source>
        <dbReference type="EMBL" id="GMI35803.1"/>
    </source>
</evidence>
<dbReference type="AlphaFoldDB" id="A0A9W7G4R3"/>
<accession>A0A9W7G4R3</accession>
<organism evidence="2 3">
    <name type="scientific">Triparma columacea</name>
    <dbReference type="NCBI Taxonomy" id="722753"/>
    <lineage>
        <taxon>Eukaryota</taxon>
        <taxon>Sar</taxon>
        <taxon>Stramenopiles</taxon>
        <taxon>Ochrophyta</taxon>
        <taxon>Bolidophyceae</taxon>
        <taxon>Parmales</taxon>
        <taxon>Triparmaceae</taxon>
        <taxon>Triparma</taxon>
    </lineage>
</organism>
<name>A0A9W7G4R3_9STRA</name>
<keyword evidence="1" id="KW-1133">Transmembrane helix</keyword>
<comment type="caution">
    <text evidence="2">The sequence shown here is derived from an EMBL/GenBank/DDBJ whole genome shotgun (WGS) entry which is preliminary data.</text>
</comment>
<keyword evidence="1" id="KW-0472">Membrane</keyword>
<evidence type="ECO:0000313" key="3">
    <source>
        <dbReference type="Proteomes" id="UP001165065"/>
    </source>
</evidence>
<protein>
    <submittedName>
        <fullName evidence="2">Uncharacterized protein</fullName>
    </submittedName>
</protein>
<proteinExistence type="predicted"/>
<dbReference type="EMBL" id="BRYA01000926">
    <property type="protein sequence ID" value="GMI35803.1"/>
    <property type="molecule type" value="Genomic_DNA"/>
</dbReference>
<evidence type="ECO:0000256" key="1">
    <source>
        <dbReference type="SAM" id="Phobius"/>
    </source>
</evidence>
<dbReference type="Proteomes" id="UP001165065">
    <property type="component" value="Unassembled WGS sequence"/>
</dbReference>